<feature type="binding site" evidence="7">
    <location>
        <position position="509"/>
    </location>
    <ligand>
        <name>ATP</name>
        <dbReference type="ChEBI" id="CHEBI:30616"/>
    </ligand>
</feature>
<dbReference type="Gene3D" id="3.30.1360.30">
    <property type="entry name" value="GAD-like domain"/>
    <property type="match status" value="1"/>
</dbReference>
<dbReference type="NCBIfam" id="TIGR00459">
    <property type="entry name" value="aspS_bact"/>
    <property type="match status" value="1"/>
</dbReference>
<dbReference type="InterPro" id="IPR047090">
    <property type="entry name" value="AspRS_core"/>
</dbReference>
<evidence type="ECO:0000256" key="5">
    <source>
        <dbReference type="ARBA" id="ARBA00022917"/>
    </source>
</evidence>
<evidence type="ECO:0000256" key="4">
    <source>
        <dbReference type="ARBA" id="ARBA00022840"/>
    </source>
</evidence>
<dbReference type="AlphaFoldDB" id="A0A9W6LBA9"/>
<dbReference type="GO" id="GO:0005737">
    <property type="term" value="C:cytoplasm"/>
    <property type="evidence" value="ECO:0007669"/>
    <property type="project" value="UniProtKB-SubCell"/>
</dbReference>
<comment type="subcellular location">
    <subcellularLocation>
        <location evidence="7">Cytoplasm</location>
    </subcellularLocation>
</comment>
<dbReference type="InterPro" id="IPR002312">
    <property type="entry name" value="Asp/Asn-tRNA-synth_IIb"/>
</dbReference>
<dbReference type="EC" id="6.1.1.23" evidence="7"/>
<name>A0A9W6LBA9_9BACT</name>
<sequence length="616" mass="70735">MSQLEEQQIGMQDNYETSKKMLDSLGDWEKTHHCNSLGTEHVDRTVILMGWVQRRRDHGGLIFVDLRDKEGITQVVFDPQYDAMAHEHAHVLRSEYVIAVKGKVRRRPEGMTNPKLFTGEIEVITSELKILNASKTPPFQIEDDLDASENIRLRYRYLDLRRPKMYRNLFMRHKAAQVTRNYFSEKGFIEVETPVLTKSTPEGARDYLVPSRVNSGKFYALPQSPQIFKQLLMVAGFERYFQIVKCFRDEDLRADRQPEFTQLDLEMSFIREEKIYELMEGWMALLFRELLGVELTLPFPRMPYSEAMDFYGTDRPDTRFGLHLINVTDIMAASDARVFKQAVERGGMVKAIRLPQGSTLSRKDLDDLIEFVKIFGAQGMAWIKILPDGWQSPIAKFLQEDVRAQLVERAKLETGDIIFFVADQSKIVHDALGNLRVRLANQLALVDPGTFHFVWVTHFPLMEWDHEEKRYTSVHHPFTSPMEEDLDLLEEAPDKVRSRAYDLVLNGTEIGGGSIRIHQQDIQERIFNVLGISKEEAEEKFGFLLEALQYGAPPHGGIAFGIDRLIMLLSGSSSIRDVIAFPKTQKATCLMSGAPSEADIRQLLELCIKVESQQRS</sequence>
<dbReference type="CDD" id="cd00777">
    <property type="entry name" value="AspRS_core"/>
    <property type="match status" value="1"/>
</dbReference>
<evidence type="ECO:0000259" key="8">
    <source>
        <dbReference type="PROSITE" id="PS50862"/>
    </source>
</evidence>
<dbReference type="SUPFAM" id="SSF55681">
    <property type="entry name" value="Class II aaRS and biotin synthetases"/>
    <property type="match status" value="1"/>
</dbReference>
<dbReference type="InterPro" id="IPR047089">
    <property type="entry name" value="Asp-tRNA-ligase_1_N"/>
</dbReference>
<dbReference type="GO" id="GO:0006422">
    <property type="term" value="P:aspartyl-tRNA aminoacylation"/>
    <property type="evidence" value="ECO:0007669"/>
    <property type="project" value="UniProtKB-UniRule"/>
</dbReference>
<dbReference type="PROSITE" id="PS50862">
    <property type="entry name" value="AA_TRNA_LIGASE_II"/>
    <property type="match status" value="1"/>
</dbReference>
<dbReference type="HAMAP" id="MF_00044">
    <property type="entry name" value="Asp_tRNA_synth_type1"/>
    <property type="match status" value="1"/>
</dbReference>
<feature type="binding site" evidence="7">
    <location>
        <begin position="561"/>
        <end position="564"/>
    </location>
    <ligand>
        <name>ATP</name>
        <dbReference type="ChEBI" id="CHEBI:30616"/>
    </ligand>
</feature>
<evidence type="ECO:0000313" key="9">
    <source>
        <dbReference type="EMBL" id="GLI36406.1"/>
    </source>
</evidence>
<reference evidence="9" key="1">
    <citation type="submission" date="2022-12" db="EMBL/GenBank/DDBJ databases">
        <title>Reference genome sequencing for broad-spectrum identification of bacterial and archaeal isolates by mass spectrometry.</title>
        <authorList>
            <person name="Sekiguchi Y."/>
            <person name="Tourlousse D.M."/>
        </authorList>
    </citation>
    <scope>NUCLEOTIDE SEQUENCE</scope>
    <source>
        <strain evidence="9">ASRB1</strain>
    </source>
</reference>
<comment type="subunit">
    <text evidence="7">Homodimer.</text>
</comment>
<dbReference type="InterPro" id="IPR029351">
    <property type="entry name" value="GAD_dom"/>
</dbReference>
<comment type="function">
    <text evidence="7">Aspartyl-tRNA synthetase with relaxed tRNA specificity since it is able to aspartylate not only its cognate tRNA(Asp) but also tRNA(Asn). Reaction proceeds in two steps: L-aspartate is first activated by ATP to form Asp-AMP and then transferred to the acceptor end of tRNA(Asp/Asn).</text>
</comment>
<accession>A0A9W6LBA9</accession>
<evidence type="ECO:0000256" key="1">
    <source>
        <dbReference type="ARBA" id="ARBA00006303"/>
    </source>
</evidence>
<feature type="binding site" evidence="7">
    <location>
        <begin position="248"/>
        <end position="250"/>
    </location>
    <ligand>
        <name>ATP</name>
        <dbReference type="ChEBI" id="CHEBI:30616"/>
    </ligand>
</feature>
<feature type="site" description="Important for tRNA non-discrimination" evidence="7">
    <location>
        <position position="110"/>
    </location>
</feature>
<dbReference type="InterPro" id="IPR004115">
    <property type="entry name" value="GAD-like_sf"/>
</dbReference>
<dbReference type="Pfam" id="PF02938">
    <property type="entry name" value="GAD"/>
    <property type="match status" value="1"/>
</dbReference>
<comment type="catalytic activity">
    <reaction evidence="7">
        <text>tRNA(Asx) + L-aspartate + ATP = L-aspartyl-tRNA(Asx) + AMP + diphosphate</text>
        <dbReference type="Rhea" id="RHEA:18349"/>
        <dbReference type="Rhea" id="RHEA-COMP:9710"/>
        <dbReference type="Rhea" id="RHEA-COMP:9711"/>
        <dbReference type="ChEBI" id="CHEBI:29991"/>
        <dbReference type="ChEBI" id="CHEBI:30616"/>
        <dbReference type="ChEBI" id="CHEBI:33019"/>
        <dbReference type="ChEBI" id="CHEBI:78442"/>
        <dbReference type="ChEBI" id="CHEBI:78516"/>
        <dbReference type="ChEBI" id="CHEBI:456215"/>
        <dbReference type="EC" id="6.1.1.23"/>
    </reaction>
</comment>
<dbReference type="CDD" id="cd04317">
    <property type="entry name" value="EcAspRS_like_N"/>
    <property type="match status" value="1"/>
</dbReference>
<evidence type="ECO:0000313" key="10">
    <source>
        <dbReference type="Proteomes" id="UP001144372"/>
    </source>
</evidence>
<comment type="similarity">
    <text evidence="1 7">Belongs to the class-II aminoacyl-tRNA synthetase family. Type 1 subfamily.</text>
</comment>
<proteinExistence type="inferred from homology"/>
<organism evidence="9 10">
    <name type="scientific">Desulforhabdus amnigena</name>
    <dbReference type="NCBI Taxonomy" id="40218"/>
    <lineage>
        <taxon>Bacteria</taxon>
        <taxon>Pseudomonadati</taxon>
        <taxon>Thermodesulfobacteriota</taxon>
        <taxon>Syntrophobacteria</taxon>
        <taxon>Syntrophobacterales</taxon>
        <taxon>Syntrophobacteraceae</taxon>
        <taxon>Desulforhabdus</taxon>
    </lineage>
</organism>
<keyword evidence="2 7" id="KW-0436">Ligase</keyword>
<dbReference type="Gene3D" id="2.40.50.140">
    <property type="entry name" value="Nucleic acid-binding proteins"/>
    <property type="match status" value="1"/>
</dbReference>
<feature type="domain" description="Aminoacyl-transfer RNA synthetases class-II family profile" evidence="8">
    <location>
        <begin position="177"/>
        <end position="582"/>
    </location>
</feature>
<dbReference type="SUPFAM" id="SSF50249">
    <property type="entry name" value="Nucleic acid-binding proteins"/>
    <property type="match status" value="1"/>
</dbReference>
<dbReference type="EMBL" id="BSDR01000001">
    <property type="protein sequence ID" value="GLI36406.1"/>
    <property type="molecule type" value="Genomic_DNA"/>
</dbReference>
<keyword evidence="3 7" id="KW-0547">Nucleotide-binding</keyword>
<feature type="binding site" evidence="7">
    <location>
        <position position="475"/>
    </location>
    <ligand>
        <name>L-aspartate</name>
        <dbReference type="ChEBI" id="CHEBI:29991"/>
    </ligand>
</feature>
<keyword evidence="5 7" id="KW-0648">Protein biosynthesis</keyword>
<dbReference type="Pfam" id="PF01336">
    <property type="entry name" value="tRNA_anti-codon"/>
    <property type="match status" value="1"/>
</dbReference>
<keyword evidence="10" id="KW-1185">Reference proteome</keyword>
<protein>
    <recommendedName>
        <fullName evidence="7">Aspartate--tRNA(Asp/Asn) ligase</fullName>
        <ecNumber evidence="7">6.1.1.23</ecNumber>
    </recommendedName>
    <alternativeName>
        <fullName evidence="7">Aspartyl-tRNA synthetase</fullName>
        <shortName evidence="7">AspRS</shortName>
    </alternativeName>
    <alternativeName>
        <fullName evidence="7">Non-discriminating aspartyl-tRNA synthetase</fullName>
        <shortName evidence="7">ND-AspRS</shortName>
    </alternativeName>
</protein>
<comment type="caution">
    <text evidence="9">The sequence shown here is derived from an EMBL/GenBank/DDBJ whole genome shotgun (WGS) entry which is preliminary data.</text>
</comment>
<dbReference type="NCBIfam" id="NF001750">
    <property type="entry name" value="PRK00476.1"/>
    <property type="match status" value="1"/>
</dbReference>
<dbReference type="GO" id="GO:0050560">
    <property type="term" value="F:aspartate-tRNA(Asn) ligase activity"/>
    <property type="evidence" value="ECO:0007669"/>
    <property type="project" value="UniProtKB-EC"/>
</dbReference>
<feature type="binding site" evidence="7">
    <location>
        <position position="248"/>
    </location>
    <ligand>
        <name>L-aspartate</name>
        <dbReference type="ChEBI" id="CHEBI:29991"/>
    </ligand>
</feature>
<dbReference type="InterPro" id="IPR006195">
    <property type="entry name" value="aa-tRNA-synth_II"/>
</dbReference>
<evidence type="ECO:0000256" key="6">
    <source>
        <dbReference type="ARBA" id="ARBA00023146"/>
    </source>
</evidence>
<dbReference type="SUPFAM" id="SSF55261">
    <property type="entry name" value="GAD domain-like"/>
    <property type="match status" value="1"/>
</dbReference>
<feature type="binding site" evidence="7">
    <location>
        <position position="516"/>
    </location>
    <ligand>
        <name>L-aspartate</name>
        <dbReference type="ChEBI" id="CHEBI:29991"/>
    </ligand>
</feature>
<feature type="binding site" evidence="7">
    <location>
        <position position="257"/>
    </location>
    <ligand>
        <name>ATP</name>
        <dbReference type="ChEBI" id="CHEBI:30616"/>
    </ligand>
</feature>
<feature type="region of interest" description="Aspartate" evidence="7">
    <location>
        <begin position="226"/>
        <end position="229"/>
    </location>
</feature>
<evidence type="ECO:0000256" key="3">
    <source>
        <dbReference type="ARBA" id="ARBA00022741"/>
    </source>
</evidence>
<dbReference type="InterPro" id="IPR004365">
    <property type="entry name" value="NA-bd_OB_tRNA"/>
</dbReference>
<gene>
    <name evidence="7 9" type="primary">aspS</name>
    <name evidence="9" type="ORF">DAMNIGENAA_38390</name>
</gene>
<dbReference type="PANTHER" id="PTHR22594">
    <property type="entry name" value="ASPARTYL/LYSYL-TRNA SYNTHETASE"/>
    <property type="match status" value="1"/>
</dbReference>
<dbReference type="GO" id="GO:0005524">
    <property type="term" value="F:ATP binding"/>
    <property type="evidence" value="ECO:0007669"/>
    <property type="project" value="UniProtKB-UniRule"/>
</dbReference>
<keyword evidence="7" id="KW-0963">Cytoplasm</keyword>
<dbReference type="InterPro" id="IPR004364">
    <property type="entry name" value="Aa-tRNA-synt_II"/>
</dbReference>
<evidence type="ECO:0000256" key="7">
    <source>
        <dbReference type="HAMAP-Rule" id="MF_00044"/>
    </source>
</evidence>
<dbReference type="PRINTS" id="PR01042">
    <property type="entry name" value="TRNASYNTHASP"/>
</dbReference>
<dbReference type="InterPro" id="IPR004524">
    <property type="entry name" value="Asp-tRNA-ligase_1"/>
</dbReference>
<dbReference type="Gene3D" id="3.30.930.10">
    <property type="entry name" value="Bira Bifunctional Protein, Domain 2"/>
    <property type="match status" value="1"/>
</dbReference>
<dbReference type="PANTHER" id="PTHR22594:SF5">
    <property type="entry name" value="ASPARTATE--TRNA LIGASE, MITOCHONDRIAL"/>
    <property type="match status" value="1"/>
</dbReference>
<keyword evidence="6 7" id="KW-0030">Aminoacyl-tRNA synthetase</keyword>
<dbReference type="GO" id="GO:0004815">
    <property type="term" value="F:aspartate-tRNA ligase activity"/>
    <property type="evidence" value="ECO:0007669"/>
    <property type="project" value="UniProtKB-UniRule"/>
</dbReference>
<dbReference type="Proteomes" id="UP001144372">
    <property type="component" value="Unassembled WGS sequence"/>
</dbReference>
<dbReference type="GO" id="GO:0003676">
    <property type="term" value="F:nucleic acid binding"/>
    <property type="evidence" value="ECO:0007669"/>
    <property type="project" value="InterPro"/>
</dbReference>
<feature type="binding site" evidence="7">
    <location>
        <position position="202"/>
    </location>
    <ligand>
        <name>L-aspartate</name>
        <dbReference type="ChEBI" id="CHEBI:29991"/>
    </ligand>
</feature>
<keyword evidence="4 7" id="KW-0067">ATP-binding</keyword>
<dbReference type="InterPro" id="IPR012340">
    <property type="entry name" value="NA-bd_OB-fold"/>
</dbReference>
<evidence type="ECO:0000256" key="2">
    <source>
        <dbReference type="ARBA" id="ARBA00022598"/>
    </source>
</evidence>
<dbReference type="InterPro" id="IPR045864">
    <property type="entry name" value="aa-tRNA-synth_II/BPL/LPL"/>
</dbReference>
<dbReference type="Pfam" id="PF00152">
    <property type="entry name" value="tRNA-synt_2"/>
    <property type="match status" value="1"/>
</dbReference>
<feature type="site" description="Important for tRNA non-discrimination" evidence="7">
    <location>
        <position position="58"/>
    </location>
</feature>